<dbReference type="EMBL" id="LR796923">
    <property type="protein sequence ID" value="CAB4175451.1"/>
    <property type="molecule type" value="Genomic_DNA"/>
</dbReference>
<name>A0A6J5Q1I8_9CAUD</name>
<accession>A0A6J5Q1I8</accession>
<protein>
    <submittedName>
        <fullName evidence="1">Uncharacterized protein</fullName>
    </submittedName>
</protein>
<organism evidence="1">
    <name type="scientific">uncultured Caudovirales phage</name>
    <dbReference type="NCBI Taxonomy" id="2100421"/>
    <lineage>
        <taxon>Viruses</taxon>
        <taxon>Duplodnaviria</taxon>
        <taxon>Heunggongvirae</taxon>
        <taxon>Uroviricota</taxon>
        <taxon>Caudoviricetes</taxon>
        <taxon>Peduoviridae</taxon>
        <taxon>Maltschvirus</taxon>
        <taxon>Maltschvirus maltsch</taxon>
    </lineage>
</organism>
<reference evidence="1" key="1">
    <citation type="submission" date="2020-05" db="EMBL/GenBank/DDBJ databases">
        <authorList>
            <person name="Chiriac C."/>
            <person name="Salcher M."/>
            <person name="Ghai R."/>
            <person name="Kavagutti S V."/>
        </authorList>
    </citation>
    <scope>NUCLEOTIDE SEQUENCE</scope>
</reference>
<gene>
    <name evidence="1" type="ORF">UFOVP972_196</name>
</gene>
<evidence type="ECO:0000313" key="1">
    <source>
        <dbReference type="EMBL" id="CAB4175451.1"/>
    </source>
</evidence>
<sequence length="408" mass="45784">MIKDFQSFINEAITLKREGGAHYLERVNTRLSQLEIVGFTNNKGDKIEVSNAETSQAQSFFREALANIADPNKSKIFSETDIKPGHIGIIRLGKPKVTLDSGEVVEPVFKVYERTDSTTNKPVFRTGKCFWLFTIGSQVSTIKLYNVDGNTPSEKTFLINKSIEHMVADRQAELEKISRVFSVKLDSKEALEKRHTIVLTPSGISIVSLNFKSGDAPAQQLTSFLKDSTTTQQEIVQFIPDPNRESSVSLEMVPKQMNVTPNKVWLLEQKTVEGVDTWGALPILQSKQVTGPYGSEIQIKLGKKWLHWFETPIFNTPLQIDRVIKKGDTVTLAKEIGNGNWLANTGVITDIATDLRSSEFPYVKTNGWASSIIIGRENAEKIFVDFRKTNESISPVLSFKQWTLSNLR</sequence>
<proteinExistence type="predicted"/>